<gene>
    <name evidence="1" type="ORF">SCALOS_LOCUS3671</name>
</gene>
<dbReference type="Proteomes" id="UP000789860">
    <property type="component" value="Unassembled WGS sequence"/>
</dbReference>
<comment type="caution">
    <text evidence="1">The sequence shown here is derived from an EMBL/GenBank/DDBJ whole genome shotgun (WGS) entry which is preliminary data.</text>
</comment>
<accession>A0ACA9L8W0</accession>
<feature type="non-terminal residue" evidence="1">
    <location>
        <position position="389"/>
    </location>
</feature>
<proteinExistence type="predicted"/>
<dbReference type="EMBL" id="CAJVPM010004283">
    <property type="protein sequence ID" value="CAG8511338.1"/>
    <property type="molecule type" value="Genomic_DNA"/>
</dbReference>
<sequence length="389" mass="45440">MSFKSEKDINLKEDNFIQDYNSCFTNYEVLDVGEIEWFYTARLKEYNEPILLKPVTISTLNEFVKELKRHLSIKTHDNILKIIGLTKPDCWNYYSDQRPNIQQIIERLNEIIFNEENENIENNLQLNNQALIFQKLFELFIIQFNTTTDSAQIINNINNYLEVYQMNPHITFNKLIDQGYRYNFGVNMDKKIALKLFLEVAESGSGIGQYYVGMSYSCLDYGVKDEKKSLEWYIKSAEGGNPIGLYALGKYYQNTDYTKSFTYFIKSSQSGNSYAQFELAKCYNYGTGTIKNEAMSLELYLKSAENGNCDAQFYLANYYNSYSKGKNRDVEKTFKWYMSREAFEWFLKSANSGNCNAQYQLGIFYKNGIETPIEIKIADRWFELAKANG</sequence>
<keyword evidence="2" id="KW-1185">Reference proteome</keyword>
<reference evidence="1" key="1">
    <citation type="submission" date="2021-06" db="EMBL/GenBank/DDBJ databases">
        <authorList>
            <person name="Kallberg Y."/>
            <person name="Tangrot J."/>
            <person name="Rosling A."/>
        </authorList>
    </citation>
    <scope>NUCLEOTIDE SEQUENCE</scope>
    <source>
        <strain evidence="1">AU212A</strain>
    </source>
</reference>
<organism evidence="1 2">
    <name type="scientific">Scutellospora calospora</name>
    <dbReference type="NCBI Taxonomy" id="85575"/>
    <lineage>
        <taxon>Eukaryota</taxon>
        <taxon>Fungi</taxon>
        <taxon>Fungi incertae sedis</taxon>
        <taxon>Mucoromycota</taxon>
        <taxon>Glomeromycotina</taxon>
        <taxon>Glomeromycetes</taxon>
        <taxon>Diversisporales</taxon>
        <taxon>Gigasporaceae</taxon>
        <taxon>Scutellospora</taxon>
    </lineage>
</organism>
<evidence type="ECO:0000313" key="1">
    <source>
        <dbReference type="EMBL" id="CAG8511338.1"/>
    </source>
</evidence>
<evidence type="ECO:0000313" key="2">
    <source>
        <dbReference type="Proteomes" id="UP000789860"/>
    </source>
</evidence>
<name>A0ACA9L8W0_9GLOM</name>
<protein>
    <submittedName>
        <fullName evidence="1">5655_t:CDS:1</fullName>
    </submittedName>
</protein>